<evidence type="ECO:0000313" key="1">
    <source>
        <dbReference type="Proteomes" id="UP000694844"/>
    </source>
</evidence>
<dbReference type="AlphaFoldDB" id="A0A8B8C6R2"/>
<dbReference type="OrthoDB" id="6138973at2759"/>
<sequence length="149" mass="16763">MKTYNFCEAQDGKGPCDRKASHIKSSIKRYINEGNDVLDASQKKKVIDTQQRGKYRVKVVTPIIDADAEKTNVKPIPNISSLNNFEFSAEGLRMWRAYNIGPGKLIPWNRILLPVIQLNVVHICSTDVAPAFLPQGTSHFFIVTKISFT</sequence>
<gene>
    <name evidence="2" type="primary">LOC111116711</name>
</gene>
<reference evidence="2" key="1">
    <citation type="submission" date="2025-08" db="UniProtKB">
        <authorList>
            <consortium name="RefSeq"/>
        </authorList>
    </citation>
    <scope>IDENTIFICATION</scope>
    <source>
        <tissue evidence="2">Whole sample</tissue>
    </source>
</reference>
<name>A0A8B8C6R2_CRAVI</name>
<accession>A0A8B8C6R2</accession>
<protein>
    <submittedName>
        <fullName evidence="2">Uncharacterized protein LOC111116711</fullName>
    </submittedName>
</protein>
<proteinExistence type="predicted"/>
<dbReference type="RefSeq" id="XP_022311408.1">
    <property type="nucleotide sequence ID" value="XM_022455700.1"/>
</dbReference>
<keyword evidence="1" id="KW-1185">Reference proteome</keyword>
<evidence type="ECO:0000313" key="2">
    <source>
        <dbReference type="RefSeq" id="XP_022311408.1"/>
    </source>
</evidence>
<dbReference type="PANTHER" id="PTHR33845:SF1">
    <property type="entry name" value="C2H2-TYPE DOMAIN-CONTAINING PROTEIN"/>
    <property type="match status" value="1"/>
</dbReference>
<dbReference type="PANTHER" id="PTHR33845">
    <property type="entry name" value="C2H2-TYPE DOMAIN-CONTAINING PROTEIN"/>
    <property type="match status" value="1"/>
</dbReference>
<dbReference type="GeneID" id="111116711"/>
<organism evidence="1 2">
    <name type="scientific">Crassostrea virginica</name>
    <name type="common">Eastern oyster</name>
    <dbReference type="NCBI Taxonomy" id="6565"/>
    <lineage>
        <taxon>Eukaryota</taxon>
        <taxon>Metazoa</taxon>
        <taxon>Spiralia</taxon>
        <taxon>Lophotrochozoa</taxon>
        <taxon>Mollusca</taxon>
        <taxon>Bivalvia</taxon>
        <taxon>Autobranchia</taxon>
        <taxon>Pteriomorphia</taxon>
        <taxon>Ostreida</taxon>
        <taxon>Ostreoidea</taxon>
        <taxon>Ostreidae</taxon>
        <taxon>Crassostrea</taxon>
    </lineage>
</organism>
<dbReference type="KEGG" id="cvn:111116711"/>
<dbReference type="Proteomes" id="UP000694844">
    <property type="component" value="Chromosome 10"/>
</dbReference>